<gene>
    <name evidence="6" type="primary">CDC6</name>
</gene>
<dbReference type="Gene3D" id="1.10.8.60">
    <property type="match status" value="1"/>
</dbReference>
<dbReference type="Pfam" id="PF09079">
    <property type="entry name" value="WHD_Cdc6"/>
    <property type="match status" value="1"/>
</dbReference>
<dbReference type="GO" id="GO:0033314">
    <property type="term" value="P:mitotic DNA replication checkpoint signaling"/>
    <property type="evidence" value="ECO:0007669"/>
    <property type="project" value="TreeGrafter"/>
</dbReference>
<dbReference type="AlphaFoldDB" id="A0A1A8LP87"/>
<sequence length="270" mass="29614">MDQLDSKAQDVLYTLFEWPHLPSSRLCLIGIANALDLTDRILPRLQAGPHQRPLLLNFPPYSRQELAAIVQDRLAQASAESLLDASAVQFCARKVSAVSGDARKALDICRRAVEMAEADGKRRPANLNGETKSIGRVGLPQVVRILSEVYGDRMTSQSGESEGESFPLQQKLLVCCLLLLTSKGKGKETHLGKLYEAYRRVCGQRHVSAVGQGECLTLCSLLESRGIFALKKAKEARLTKVFLKIEEKDVENALKDRTLLGSILSAGLTS</sequence>
<evidence type="ECO:0000256" key="2">
    <source>
        <dbReference type="ARBA" id="ARBA00006184"/>
    </source>
</evidence>
<dbReference type="PANTHER" id="PTHR10763">
    <property type="entry name" value="CELL DIVISION CONTROL PROTEIN 6-RELATED"/>
    <property type="match status" value="1"/>
</dbReference>
<dbReference type="InterPro" id="IPR054425">
    <property type="entry name" value="Cdc6_ORC1-like_ATPase_lid"/>
</dbReference>
<dbReference type="FunFam" id="1.10.8.60:FF:000058">
    <property type="entry name" value="Cell division control protein"/>
    <property type="match status" value="1"/>
</dbReference>
<dbReference type="PANTHER" id="PTHR10763:SF26">
    <property type="entry name" value="CELL DIVISION CONTROL PROTEIN 6 HOMOLOG"/>
    <property type="match status" value="1"/>
</dbReference>
<evidence type="ECO:0000313" key="6">
    <source>
        <dbReference type="EMBL" id="SBR46660.1"/>
    </source>
</evidence>
<dbReference type="InterPro" id="IPR036390">
    <property type="entry name" value="WH_DNA-bd_sf"/>
</dbReference>
<dbReference type="InterPro" id="IPR050311">
    <property type="entry name" value="ORC1/CDC6"/>
</dbReference>
<dbReference type="Gene3D" id="1.10.10.10">
    <property type="entry name" value="Winged helix-like DNA-binding domain superfamily/Winged helix DNA-binding domain"/>
    <property type="match status" value="1"/>
</dbReference>
<dbReference type="GO" id="GO:0003688">
    <property type="term" value="F:DNA replication origin binding"/>
    <property type="evidence" value="ECO:0007669"/>
    <property type="project" value="TreeGrafter"/>
</dbReference>
<dbReference type="SMART" id="SM01074">
    <property type="entry name" value="Cdc6_C"/>
    <property type="match status" value="1"/>
</dbReference>
<evidence type="ECO:0000256" key="1">
    <source>
        <dbReference type="ARBA" id="ARBA00004123"/>
    </source>
</evidence>
<reference evidence="6" key="1">
    <citation type="submission" date="2016-05" db="EMBL/GenBank/DDBJ databases">
        <authorList>
            <person name="Lavstsen T."/>
            <person name="Jespersen J.S."/>
        </authorList>
    </citation>
    <scope>NUCLEOTIDE SEQUENCE</scope>
    <source>
        <tissue evidence="6">Brain</tissue>
    </source>
</reference>
<comment type="subcellular location">
    <subcellularLocation>
        <location evidence="1">Nucleus</location>
    </subcellularLocation>
</comment>
<dbReference type="GO" id="GO:0006270">
    <property type="term" value="P:DNA replication initiation"/>
    <property type="evidence" value="ECO:0007669"/>
    <property type="project" value="TreeGrafter"/>
</dbReference>
<reference evidence="6" key="2">
    <citation type="submission" date="2016-06" db="EMBL/GenBank/DDBJ databases">
        <title>The genome of a short-lived fish provides insights into sex chromosome evolution and the genetic control of aging.</title>
        <authorList>
            <person name="Reichwald K."/>
            <person name="Felder M."/>
            <person name="Petzold A."/>
            <person name="Koch P."/>
            <person name="Groth M."/>
            <person name="Platzer M."/>
        </authorList>
    </citation>
    <scope>NUCLEOTIDE SEQUENCE</scope>
    <source>
        <tissue evidence="6">Brain</tissue>
    </source>
</reference>
<keyword evidence="3" id="KW-0235">DNA replication</keyword>
<dbReference type="InterPro" id="IPR015163">
    <property type="entry name" value="Cdc6_C"/>
</dbReference>
<evidence type="ECO:0000259" key="5">
    <source>
        <dbReference type="SMART" id="SM01074"/>
    </source>
</evidence>
<dbReference type="Pfam" id="PF22606">
    <property type="entry name" value="Cdc6-ORC-like_ATPase_lid"/>
    <property type="match status" value="1"/>
</dbReference>
<keyword evidence="4" id="KW-0539">Nucleus</keyword>
<proteinExistence type="inferred from homology"/>
<evidence type="ECO:0000256" key="4">
    <source>
        <dbReference type="ARBA" id="ARBA00023242"/>
    </source>
</evidence>
<name>A0A1A8LP87_9TELE</name>
<evidence type="ECO:0000256" key="3">
    <source>
        <dbReference type="ARBA" id="ARBA00022705"/>
    </source>
</evidence>
<dbReference type="GO" id="GO:0005634">
    <property type="term" value="C:nucleus"/>
    <property type="evidence" value="ECO:0007669"/>
    <property type="project" value="UniProtKB-SubCell"/>
</dbReference>
<organism evidence="6">
    <name type="scientific">Nothobranchius pienaari</name>
    <dbReference type="NCBI Taxonomy" id="704102"/>
    <lineage>
        <taxon>Eukaryota</taxon>
        <taxon>Metazoa</taxon>
        <taxon>Chordata</taxon>
        <taxon>Craniata</taxon>
        <taxon>Vertebrata</taxon>
        <taxon>Euteleostomi</taxon>
        <taxon>Actinopterygii</taxon>
        <taxon>Neopterygii</taxon>
        <taxon>Teleostei</taxon>
        <taxon>Neoteleostei</taxon>
        <taxon>Acanthomorphata</taxon>
        <taxon>Ovalentaria</taxon>
        <taxon>Atherinomorphae</taxon>
        <taxon>Cyprinodontiformes</taxon>
        <taxon>Nothobranchiidae</taxon>
        <taxon>Nothobranchius</taxon>
    </lineage>
</organism>
<dbReference type="SUPFAM" id="SSF52540">
    <property type="entry name" value="P-loop containing nucleoside triphosphate hydrolases"/>
    <property type="match status" value="1"/>
</dbReference>
<feature type="domain" description="Cdc6 C-terminal" evidence="5">
    <location>
        <begin position="174"/>
        <end position="254"/>
    </location>
</feature>
<keyword evidence="6" id="KW-0131">Cell cycle</keyword>
<comment type="similarity">
    <text evidence="2">Belongs to the CDC6/cdc18 family.</text>
</comment>
<accession>A0A1A8LP87</accession>
<dbReference type="EMBL" id="HAEF01008468">
    <property type="protein sequence ID" value="SBR46660.1"/>
    <property type="molecule type" value="Transcribed_RNA"/>
</dbReference>
<dbReference type="Gene3D" id="3.40.50.300">
    <property type="entry name" value="P-loop containing nucleotide triphosphate hydrolases"/>
    <property type="match status" value="1"/>
</dbReference>
<dbReference type="FunFam" id="1.10.10.10:FF:000265">
    <property type="entry name" value="Cell division control protein"/>
    <property type="match status" value="1"/>
</dbReference>
<dbReference type="GO" id="GO:0051301">
    <property type="term" value="P:cell division"/>
    <property type="evidence" value="ECO:0007669"/>
    <property type="project" value="UniProtKB-KW"/>
</dbReference>
<dbReference type="InterPro" id="IPR027417">
    <property type="entry name" value="P-loop_NTPase"/>
</dbReference>
<keyword evidence="6" id="KW-0132">Cell division</keyword>
<dbReference type="InterPro" id="IPR036388">
    <property type="entry name" value="WH-like_DNA-bd_sf"/>
</dbReference>
<protein>
    <submittedName>
        <fullName evidence="6">Cell division cycle 6 homolog</fullName>
    </submittedName>
</protein>
<dbReference type="SUPFAM" id="SSF46785">
    <property type="entry name" value="Winged helix' DNA-binding domain"/>
    <property type="match status" value="1"/>
</dbReference>